<feature type="compositionally biased region" description="Polar residues" evidence="2">
    <location>
        <begin position="1420"/>
        <end position="1435"/>
    </location>
</feature>
<feature type="region of interest" description="Disordered" evidence="2">
    <location>
        <begin position="787"/>
        <end position="821"/>
    </location>
</feature>
<dbReference type="Pfam" id="PF19256">
    <property type="entry name" value="LAIKA"/>
    <property type="match status" value="1"/>
</dbReference>
<dbReference type="InterPro" id="IPR025224">
    <property type="entry name" value="CCAR1/CCAR2"/>
</dbReference>
<feature type="compositionally biased region" description="Basic and acidic residues" evidence="2">
    <location>
        <begin position="1436"/>
        <end position="1449"/>
    </location>
</feature>
<dbReference type="GO" id="GO:0005509">
    <property type="term" value="F:calcium ion binding"/>
    <property type="evidence" value="ECO:0007669"/>
    <property type="project" value="InterPro"/>
</dbReference>
<dbReference type="InterPro" id="IPR002048">
    <property type="entry name" value="EF_hand_dom"/>
</dbReference>
<accession>A0A4S4E783</accession>
<dbReference type="EMBL" id="SDRB02007377">
    <property type="protein sequence ID" value="THG11236.1"/>
    <property type="molecule type" value="Genomic_DNA"/>
</dbReference>
<evidence type="ECO:0000313" key="4">
    <source>
        <dbReference type="EMBL" id="THG11236.1"/>
    </source>
</evidence>
<feature type="region of interest" description="Disordered" evidence="2">
    <location>
        <begin position="410"/>
        <end position="461"/>
    </location>
</feature>
<dbReference type="InterPro" id="IPR025954">
    <property type="entry name" value="DBC1/CARP1_inactive_NUDIX"/>
</dbReference>
<dbReference type="PANTHER" id="PTHR14304:SF11">
    <property type="entry name" value="SAP DOMAIN-CONTAINING PROTEIN"/>
    <property type="match status" value="1"/>
</dbReference>
<dbReference type="InterPro" id="IPR011992">
    <property type="entry name" value="EF-hand-dom_pair"/>
</dbReference>
<keyword evidence="5" id="KW-1185">Reference proteome</keyword>
<name>A0A4S4E783_CAMSN</name>
<feature type="compositionally biased region" description="Basic and acidic residues" evidence="2">
    <location>
        <begin position="787"/>
        <end position="820"/>
    </location>
</feature>
<feature type="compositionally biased region" description="Basic and acidic residues" evidence="2">
    <location>
        <begin position="922"/>
        <end position="936"/>
    </location>
</feature>
<feature type="compositionally biased region" description="Basic and acidic residues" evidence="2">
    <location>
        <begin position="1076"/>
        <end position="1092"/>
    </location>
</feature>
<proteinExistence type="predicted"/>
<feature type="compositionally biased region" description="Polar residues" evidence="2">
    <location>
        <begin position="941"/>
        <end position="959"/>
    </location>
</feature>
<feature type="region of interest" description="Disordered" evidence="2">
    <location>
        <begin position="833"/>
        <end position="874"/>
    </location>
</feature>
<feature type="compositionally biased region" description="Polar residues" evidence="2">
    <location>
        <begin position="1093"/>
        <end position="1110"/>
    </location>
</feature>
<feature type="compositionally biased region" description="Basic and acidic residues" evidence="2">
    <location>
        <begin position="1139"/>
        <end position="1193"/>
    </location>
</feature>
<dbReference type="Proteomes" id="UP000306102">
    <property type="component" value="Unassembled WGS sequence"/>
</dbReference>
<evidence type="ECO:0000259" key="3">
    <source>
        <dbReference type="PROSITE" id="PS50222"/>
    </source>
</evidence>
<dbReference type="STRING" id="542762.A0A4S4E783"/>
<evidence type="ECO:0000256" key="1">
    <source>
        <dbReference type="ARBA" id="ARBA00023054"/>
    </source>
</evidence>
<feature type="compositionally biased region" description="Polar residues" evidence="2">
    <location>
        <begin position="39"/>
        <end position="50"/>
    </location>
</feature>
<feature type="region of interest" description="Disordered" evidence="2">
    <location>
        <begin position="1391"/>
        <end position="1449"/>
    </location>
</feature>
<feature type="region of interest" description="Disordered" evidence="2">
    <location>
        <begin position="905"/>
        <end position="960"/>
    </location>
</feature>
<dbReference type="SUPFAM" id="SSF47473">
    <property type="entry name" value="EF-hand"/>
    <property type="match status" value="1"/>
</dbReference>
<dbReference type="SMART" id="SM01122">
    <property type="entry name" value="DBC1"/>
    <property type="match status" value="1"/>
</dbReference>
<protein>
    <recommendedName>
        <fullName evidence="3">EF-hand domain-containing protein</fullName>
    </recommendedName>
</protein>
<comment type="caution">
    <text evidence="4">The sequence shown here is derived from an EMBL/GenBank/DDBJ whole genome shotgun (WGS) entry which is preliminary data.</text>
</comment>
<keyword evidence="1" id="KW-0175">Coiled coil</keyword>
<dbReference type="Pfam" id="PF14443">
    <property type="entry name" value="DBC1"/>
    <property type="match status" value="1"/>
</dbReference>
<dbReference type="GO" id="GO:0006355">
    <property type="term" value="P:regulation of DNA-templated transcription"/>
    <property type="evidence" value="ECO:0007669"/>
    <property type="project" value="InterPro"/>
</dbReference>
<feature type="region of interest" description="Disordered" evidence="2">
    <location>
        <begin position="978"/>
        <end position="1007"/>
    </location>
</feature>
<reference evidence="4 5" key="1">
    <citation type="journal article" date="2018" name="Proc. Natl. Acad. Sci. U.S.A.">
        <title>Draft genome sequence of Camellia sinensis var. sinensis provides insights into the evolution of the tea genome and tea quality.</title>
        <authorList>
            <person name="Wei C."/>
            <person name="Yang H."/>
            <person name="Wang S."/>
            <person name="Zhao J."/>
            <person name="Liu C."/>
            <person name="Gao L."/>
            <person name="Xia E."/>
            <person name="Lu Y."/>
            <person name="Tai Y."/>
            <person name="She G."/>
            <person name="Sun J."/>
            <person name="Cao H."/>
            <person name="Tong W."/>
            <person name="Gao Q."/>
            <person name="Li Y."/>
            <person name="Deng W."/>
            <person name="Jiang X."/>
            <person name="Wang W."/>
            <person name="Chen Q."/>
            <person name="Zhang S."/>
            <person name="Li H."/>
            <person name="Wu J."/>
            <person name="Wang P."/>
            <person name="Li P."/>
            <person name="Shi C."/>
            <person name="Zheng F."/>
            <person name="Jian J."/>
            <person name="Huang B."/>
            <person name="Shan D."/>
            <person name="Shi M."/>
            <person name="Fang C."/>
            <person name="Yue Y."/>
            <person name="Li F."/>
            <person name="Li D."/>
            <person name="Wei S."/>
            <person name="Han B."/>
            <person name="Jiang C."/>
            <person name="Yin Y."/>
            <person name="Xia T."/>
            <person name="Zhang Z."/>
            <person name="Bennetzen J.L."/>
            <person name="Zhao S."/>
            <person name="Wan X."/>
        </authorList>
    </citation>
    <scope>NUCLEOTIDE SEQUENCE [LARGE SCALE GENOMIC DNA]</scope>
    <source>
        <strain evidence="5">cv. Shuchazao</strain>
        <tissue evidence="4">Leaf</tissue>
    </source>
</reference>
<feature type="compositionally biased region" description="Basic and acidic residues" evidence="2">
    <location>
        <begin position="978"/>
        <end position="1004"/>
    </location>
</feature>
<feature type="compositionally biased region" description="Acidic residues" evidence="2">
    <location>
        <begin position="1334"/>
        <end position="1353"/>
    </location>
</feature>
<feature type="region of interest" description="Disordered" evidence="2">
    <location>
        <begin position="30"/>
        <end position="70"/>
    </location>
</feature>
<evidence type="ECO:0000313" key="5">
    <source>
        <dbReference type="Proteomes" id="UP000306102"/>
    </source>
</evidence>
<feature type="region of interest" description="Disordered" evidence="2">
    <location>
        <begin position="92"/>
        <end position="135"/>
    </location>
</feature>
<dbReference type="PROSITE" id="PS50222">
    <property type="entry name" value="EF_HAND_2"/>
    <property type="match status" value="1"/>
</dbReference>
<feature type="domain" description="EF-hand" evidence="3">
    <location>
        <begin position="1454"/>
        <end position="1489"/>
    </location>
</feature>
<feature type="compositionally biased region" description="Basic and acidic residues" evidence="2">
    <location>
        <begin position="1044"/>
        <end position="1056"/>
    </location>
</feature>
<gene>
    <name evidence="4" type="ORF">TEA_000061</name>
</gene>
<dbReference type="GO" id="GO:0005634">
    <property type="term" value="C:nucleus"/>
    <property type="evidence" value="ECO:0007669"/>
    <property type="project" value="TreeGrafter"/>
</dbReference>
<feature type="compositionally biased region" description="Basic and acidic residues" evidence="2">
    <location>
        <begin position="1274"/>
        <end position="1295"/>
    </location>
</feature>
<sequence length="1525" mass="170776">MSMYSSRGGQQQPYASQSAAYAQNLMPAYAGSSVGGPDGTSQLSMASRHSSMLGGPQESDITGYRGHPSAGAHYGGQYSSVYGSAALSSGQQVSGMSAKGAGPSALEGRSGYGSAMPDSPKLPTGDFVSSSSHGYGHKSEKLFSDKISDYSSVDRRQYAERQSAYVGRDLQNVPTGRFGDSMSFAHQHQTDMYDRMDQASLLRQEQLLKAQSLQSASLDGGSRQADYLAARGASIRHPAQDHMSFGGRMDADPRSLSILSGSSYGGQHTPSILGAAPQRNVDDLIYAQSSSNPGYGVSLPPGRDYATGKGLHGASLDADYPGSLLARSGHSRIDERNDDRGVYARELERREEERRREHLRDREKDREREKERERERRRERERERENILARREKERDRERERGAEIRRERGAEIRRERTPPRISKSKDRSERRGSSLTKDAKPARRDPPRTEALHRRHSPVKEKRREYDCKVKSYTRDLSLNECQNVFLLRIWHFSVVFGVKGLVPLFLLFMPPKYASLSFDSLYNTLLVSQLVYSSSLVDVKRDYLSLDKRYPRLFISPECSKVVVNWPRESLRLSIHTPVSFEHDFVEEDTGADQKERPAIPSADEPVKSERGTTVWNAKVIKACTIFGDANFMICYVLMILMSGLSQNALDELSSENSYDDRIPHFCNMLRFAVLKKEHSLMAIGGPWDIVDGGDPSVDDSSLVRTVVRHAKDVTQLDLKNCRHWNRFLEIHYDKVGNDGLFSHKEVTVLYVPDLSDCLPSLEAWRDQWLAHKKAVAERESRLAFKKESREKLEGPKGKETDSSKEVKGDDKSEKKVESAIPGQVVDVIKKQKDDHKLKGNSADKAEVGNEKSEKKVAVTMGEEGNNVENKELGEDAVAKTAVSGKLGKRKVVKRVIRQKVAAKKDGLENLTKQNDGLDDQTKQNENLEVKNVGEKSANPETTGQPDESSANASCVKTFTRKKVVKKVPVVKAVLKKNEGMDTEMKTDKEPDCSEDKPEVKSDLSNAAVVQDAAVKTTTKKKVVKRVPKRKVTGAEANEGVSDSKKDDDKDGKKVGQAGNEAKTLGDQTAAADSHVDDAKLEKKATRKMSESVTPVKQDDVGNSSKTGSKADKEDKTNEKRVDEKSGSVSKINNETGKQKPKDNHVSKREKSKEIEKSKDEEKKNKEGKDESKSKSNKDVKEKKQPEEPPRHPGLFLQTKASRGFKLRSLSLSLDSLLDYTAKDIEESTFELSLFAESLYEMLQYQMGSRLLTFLQKLRIKYVMKRNQRKRQREENAKENDKKSSTKRVKTDEATVAAKTTKTEAQDAPQHDDEKSVVKEENTSVDGVENVKEEDDDEDPEEDPEEDDDMPDANPQQDLWNEARPAPPFFFIVIPLSCLTFSIESAVEGKTDDADIKSEKETENAKDKEQETGDETSDNMPVSGSESKPVSGSESKENVENTDKKKEMPPVVVDKELLQAFRFFDRNRVGYIRVEDMRLIIHNLGKFLSYRDVKELVQSALLESSTGRDDRILYNKLVRMADI</sequence>
<feature type="region of interest" description="Disordered" evidence="2">
    <location>
        <begin position="590"/>
        <end position="610"/>
    </location>
</feature>
<dbReference type="InterPro" id="IPR045353">
    <property type="entry name" value="LAIKA"/>
</dbReference>
<feature type="region of interest" description="Disordered" evidence="2">
    <location>
        <begin position="350"/>
        <end position="384"/>
    </location>
</feature>
<feature type="compositionally biased region" description="Basic and acidic residues" evidence="2">
    <location>
        <begin position="833"/>
        <end position="859"/>
    </location>
</feature>
<dbReference type="Gene3D" id="1.10.238.10">
    <property type="entry name" value="EF-hand"/>
    <property type="match status" value="1"/>
</dbReference>
<dbReference type="FunFam" id="1.10.238.10:FF:000157">
    <property type="entry name" value="ATP/GTP-binding protein family"/>
    <property type="match status" value="1"/>
</dbReference>
<evidence type="ECO:0000256" key="2">
    <source>
        <dbReference type="SAM" id="MobiDB-lite"/>
    </source>
</evidence>
<feature type="compositionally biased region" description="Basic and acidic residues" evidence="2">
    <location>
        <begin position="1391"/>
        <end position="1413"/>
    </location>
</feature>
<feature type="compositionally biased region" description="Polar residues" evidence="2">
    <location>
        <begin position="1129"/>
        <end position="1138"/>
    </location>
</feature>
<feature type="compositionally biased region" description="Basic and acidic residues" evidence="2">
    <location>
        <begin position="1303"/>
        <end position="1324"/>
    </location>
</feature>
<feature type="compositionally biased region" description="Basic and acidic residues" evidence="2">
    <location>
        <begin position="1111"/>
        <end position="1128"/>
    </location>
</feature>
<organism evidence="4 5">
    <name type="scientific">Camellia sinensis var. sinensis</name>
    <name type="common">China tea</name>
    <dbReference type="NCBI Taxonomy" id="542762"/>
    <lineage>
        <taxon>Eukaryota</taxon>
        <taxon>Viridiplantae</taxon>
        <taxon>Streptophyta</taxon>
        <taxon>Embryophyta</taxon>
        <taxon>Tracheophyta</taxon>
        <taxon>Spermatophyta</taxon>
        <taxon>Magnoliopsida</taxon>
        <taxon>eudicotyledons</taxon>
        <taxon>Gunneridae</taxon>
        <taxon>Pentapetalae</taxon>
        <taxon>asterids</taxon>
        <taxon>Ericales</taxon>
        <taxon>Theaceae</taxon>
        <taxon>Camellia</taxon>
    </lineage>
</organism>
<feature type="compositionally biased region" description="Basic residues" evidence="2">
    <location>
        <begin position="1020"/>
        <end position="1034"/>
    </location>
</feature>
<feature type="region of interest" description="Disordered" evidence="2">
    <location>
        <begin position="1268"/>
        <end position="1364"/>
    </location>
</feature>
<feature type="region of interest" description="Disordered" evidence="2">
    <location>
        <begin position="1019"/>
        <end position="1202"/>
    </location>
</feature>
<dbReference type="PANTHER" id="PTHR14304">
    <property type="entry name" value="CELL DIVISION CYCLE AND APOPTOSIS REGULATOR PROTEIN"/>
    <property type="match status" value="1"/>
</dbReference>